<evidence type="ECO:0000313" key="1">
    <source>
        <dbReference type="EMBL" id="TDQ64324.1"/>
    </source>
</evidence>
<protein>
    <submittedName>
        <fullName evidence="1">Putative metal-binding protein</fullName>
    </submittedName>
</protein>
<dbReference type="EMBL" id="SNYR01000002">
    <property type="protein sequence ID" value="TDQ64324.1"/>
    <property type="molecule type" value="Genomic_DNA"/>
</dbReference>
<sequence>MAQTLIICSTCKFSSVSAFNEKGETGGELLANMVEAERDKRQMELTIVRHACLWSCKQSCAIQLQDENRTGYHAGGFTPDQPTASAIIDWAAAHQRTANGEVPFAEWPDAMKGHFIARLPAIKKEK</sequence>
<comment type="caution">
    <text evidence="1">The sequence shown here is derived from an EMBL/GenBank/DDBJ whole genome shotgun (WGS) entry which is preliminary data.</text>
</comment>
<dbReference type="Proteomes" id="UP000295391">
    <property type="component" value="Unassembled WGS sequence"/>
</dbReference>
<evidence type="ECO:0000313" key="2">
    <source>
        <dbReference type="Proteomes" id="UP000295391"/>
    </source>
</evidence>
<reference evidence="1 2" key="1">
    <citation type="submission" date="2019-03" db="EMBL/GenBank/DDBJ databases">
        <title>Genomic Encyclopedia of Type Strains, Phase III (KMG-III): the genomes of soil and plant-associated and newly described type strains.</title>
        <authorList>
            <person name="Whitman W."/>
        </authorList>
    </citation>
    <scope>NUCLEOTIDE SEQUENCE [LARGE SCALE GENOMIC DNA]</scope>
    <source>
        <strain evidence="1 2">CGMCC 1.7002</strain>
    </source>
</reference>
<proteinExistence type="predicted"/>
<gene>
    <name evidence="1" type="ORF">ATL17_2341</name>
</gene>
<dbReference type="InterPro" id="IPR012863">
    <property type="entry name" value="DUF1636"/>
</dbReference>
<dbReference type="AlphaFoldDB" id="A0A4V3DAY9"/>
<name>A0A4V3DAY9_9HYPH</name>
<dbReference type="RefSeq" id="WP_133572936.1">
    <property type="nucleotide sequence ID" value="NZ_SNYR01000002.1"/>
</dbReference>
<keyword evidence="2" id="KW-1185">Reference proteome</keyword>
<accession>A0A4V3DAY9</accession>
<dbReference type="OrthoDB" id="7432804at2"/>
<organism evidence="1 2">
    <name type="scientific">Maritalea mobilis</name>
    <dbReference type="NCBI Taxonomy" id="483324"/>
    <lineage>
        <taxon>Bacteria</taxon>
        <taxon>Pseudomonadati</taxon>
        <taxon>Pseudomonadota</taxon>
        <taxon>Alphaproteobacteria</taxon>
        <taxon>Hyphomicrobiales</taxon>
        <taxon>Devosiaceae</taxon>
        <taxon>Maritalea</taxon>
    </lineage>
</organism>
<dbReference type="Pfam" id="PF07845">
    <property type="entry name" value="DUF1636"/>
    <property type="match status" value="1"/>
</dbReference>